<evidence type="ECO:0000313" key="2">
    <source>
        <dbReference type="Proteomes" id="UP000256913"/>
    </source>
</evidence>
<evidence type="ECO:0000313" key="1">
    <source>
        <dbReference type="EMBL" id="REF98764.1"/>
    </source>
</evidence>
<keyword evidence="2" id="KW-1185">Reference proteome</keyword>
<dbReference type="EMBL" id="QUMQ01000001">
    <property type="protein sequence ID" value="REF98764.1"/>
    <property type="molecule type" value="Genomic_DNA"/>
</dbReference>
<dbReference type="AlphaFoldDB" id="A0A3D9ZQ50"/>
<accession>A0A3D9ZQ50</accession>
<dbReference type="RefSeq" id="WP_116070010.1">
    <property type="nucleotide sequence ID" value="NZ_BONB01000024.1"/>
</dbReference>
<dbReference type="Proteomes" id="UP000256913">
    <property type="component" value="Unassembled WGS sequence"/>
</dbReference>
<comment type="caution">
    <text evidence="1">The sequence shown here is derived from an EMBL/GenBank/DDBJ whole genome shotgun (WGS) entry which is preliminary data.</text>
</comment>
<protein>
    <submittedName>
        <fullName evidence="1">Uncharacterized protein</fullName>
    </submittedName>
</protein>
<organism evidence="1 2">
    <name type="scientific">Asanoa ferruginea</name>
    <dbReference type="NCBI Taxonomy" id="53367"/>
    <lineage>
        <taxon>Bacteria</taxon>
        <taxon>Bacillati</taxon>
        <taxon>Actinomycetota</taxon>
        <taxon>Actinomycetes</taxon>
        <taxon>Micromonosporales</taxon>
        <taxon>Micromonosporaceae</taxon>
        <taxon>Asanoa</taxon>
    </lineage>
</organism>
<reference evidence="1 2" key="1">
    <citation type="submission" date="2018-08" db="EMBL/GenBank/DDBJ databases">
        <title>Sequencing the genomes of 1000 actinobacteria strains.</title>
        <authorList>
            <person name="Klenk H.-P."/>
        </authorList>
    </citation>
    <scope>NUCLEOTIDE SEQUENCE [LARGE SCALE GENOMIC DNA]</scope>
    <source>
        <strain evidence="1 2">DSM 44099</strain>
    </source>
</reference>
<name>A0A3D9ZQ50_9ACTN</name>
<gene>
    <name evidence="1" type="ORF">DFJ67_4783</name>
</gene>
<proteinExistence type="predicted"/>
<sequence length="60" mass="5995">MNVASLVLLSAGALADLGDPLWSGDLESWRAGQGTSCAVAAVLLAFALLRPAHADSDGAT</sequence>